<sequence length="79" mass="9366">MKKYIEIGIGNRWLVRTEIEDEDGTEREFKGLIKPFILKSIYLRIWLGRKVIVIDSREGIKISKKSRRKIKIIIGFYGL</sequence>
<keyword evidence="2" id="KW-1185">Reference proteome</keyword>
<reference evidence="1 2" key="1">
    <citation type="submission" date="2023-03" db="EMBL/GenBank/DDBJ databases">
        <title>Bacillus Genome Sequencing.</title>
        <authorList>
            <person name="Dunlap C."/>
        </authorList>
    </citation>
    <scope>NUCLEOTIDE SEQUENCE [LARGE SCALE GENOMIC DNA]</scope>
    <source>
        <strain evidence="1 2">BD-525</strain>
    </source>
</reference>
<dbReference type="Pfam" id="PF13122">
    <property type="entry name" value="DUF3977"/>
    <property type="match status" value="1"/>
</dbReference>
<evidence type="ECO:0000313" key="2">
    <source>
        <dbReference type="Proteomes" id="UP001344632"/>
    </source>
</evidence>
<comment type="caution">
    <text evidence="1">The sequence shown here is derived from an EMBL/GenBank/DDBJ whole genome shotgun (WGS) entry which is preliminary data.</text>
</comment>
<evidence type="ECO:0000313" key="1">
    <source>
        <dbReference type="EMBL" id="MEC0243666.1"/>
    </source>
</evidence>
<dbReference type="RefSeq" id="WP_326091393.1">
    <property type="nucleotide sequence ID" value="NZ_JARLKZ010000026.1"/>
</dbReference>
<organism evidence="1 2">
    <name type="scientific">Paenibacillus dokdonensis</name>
    <dbReference type="NCBI Taxonomy" id="2567944"/>
    <lineage>
        <taxon>Bacteria</taxon>
        <taxon>Bacillati</taxon>
        <taxon>Bacillota</taxon>
        <taxon>Bacilli</taxon>
        <taxon>Bacillales</taxon>
        <taxon>Paenibacillaceae</taxon>
        <taxon>Paenibacillus</taxon>
    </lineage>
</organism>
<accession>A0ABU6GVA6</accession>
<protein>
    <submittedName>
        <fullName evidence="1">DUF3977 family protein</fullName>
    </submittedName>
</protein>
<dbReference type="Proteomes" id="UP001344632">
    <property type="component" value="Unassembled WGS sequence"/>
</dbReference>
<gene>
    <name evidence="1" type="ORF">P4H66_28040</name>
</gene>
<name>A0ABU6GVA6_9BACL</name>
<proteinExistence type="predicted"/>
<dbReference type="EMBL" id="JARLKZ010000026">
    <property type="protein sequence ID" value="MEC0243666.1"/>
    <property type="molecule type" value="Genomic_DNA"/>
</dbReference>
<dbReference type="InterPro" id="IPR025009">
    <property type="entry name" value="DUF3977"/>
</dbReference>